<organism evidence="1 2">
    <name type="scientific">Arthrobacter deserti</name>
    <dbReference type="NCBI Taxonomy" id="1742687"/>
    <lineage>
        <taxon>Bacteria</taxon>
        <taxon>Bacillati</taxon>
        <taxon>Actinomycetota</taxon>
        <taxon>Actinomycetes</taxon>
        <taxon>Micrococcales</taxon>
        <taxon>Micrococcaceae</taxon>
        <taxon>Arthrobacter</taxon>
    </lineage>
</organism>
<gene>
    <name evidence="1" type="ORF">HER39_10065</name>
</gene>
<accession>A0ABX1JNL4</accession>
<comment type="caution">
    <text evidence="1">The sequence shown here is derived from an EMBL/GenBank/DDBJ whole genome shotgun (WGS) entry which is preliminary data.</text>
</comment>
<evidence type="ECO:0000313" key="1">
    <source>
        <dbReference type="EMBL" id="NKX50905.1"/>
    </source>
</evidence>
<name>A0ABX1JNL4_9MICC</name>
<protein>
    <submittedName>
        <fullName evidence="1">F0F1 ATP synthase subunit A</fullName>
    </submittedName>
</protein>
<evidence type="ECO:0000313" key="2">
    <source>
        <dbReference type="Proteomes" id="UP000523795"/>
    </source>
</evidence>
<sequence length="33" mass="3531">MIALALPAAANEGGFVPPTLEEMHLPEILPWMA</sequence>
<dbReference type="EMBL" id="JAAZSR010000142">
    <property type="protein sequence ID" value="NKX50905.1"/>
    <property type="molecule type" value="Genomic_DNA"/>
</dbReference>
<reference evidence="1 2" key="1">
    <citation type="submission" date="2020-04" db="EMBL/GenBank/DDBJ databases">
        <authorList>
            <person name="Liu S."/>
        </authorList>
    </citation>
    <scope>NUCLEOTIDE SEQUENCE [LARGE SCALE GENOMIC DNA]</scope>
    <source>
        <strain evidence="1 2">CGMCC 1.15091</strain>
    </source>
</reference>
<keyword evidence="2" id="KW-1185">Reference proteome</keyword>
<feature type="non-terminal residue" evidence="1">
    <location>
        <position position="33"/>
    </location>
</feature>
<proteinExistence type="predicted"/>
<dbReference type="Proteomes" id="UP000523795">
    <property type="component" value="Unassembled WGS sequence"/>
</dbReference>